<evidence type="ECO:0000256" key="1">
    <source>
        <dbReference type="SAM" id="MobiDB-lite"/>
    </source>
</evidence>
<dbReference type="InterPro" id="IPR029071">
    <property type="entry name" value="Ubiquitin-like_domsf"/>
</dbReference>
<feature type="region of interest" description="Disordered" evidence="1">
    <location>
        <begin position="99"/>
        <end position="129"/>
    </location>
</feature>
<organism evidence="3 4">
    <name type="scientific">Oldenlandia corymbosa var. corymbosa</name>
    <dbReference type="NCBI Taxonomy" id="529605"/>
    <lineage>
        <taxon>Eukaryota</taxon>
        <taxon>Viridiplantae</taxon>
        <taxon>Streptophyta</taxon>
        <taxon>Embryophyta</taxon>
        <taxon>Tracheophyta</taxon>
        <taxon>Spermatophyta</taxon>
        <taxon>Magnoliopsida</taxon>
        <taxon>eudicotyledons</taxon>
        <taxon>Gunneridae</taxon>
        <taxon>Pentapetalae</taxon>
        <taxon>asterids</taxon>
        <taxon>lamiids</taxon>
        <taxon>Gentianales</taxon>
        <taxon>Rubiaceae</taxon>
        <taxon>Rubioideae</taxon>
        <taxon>Spermacoceae</taxon>
        <taxon>Hedyotis-Oldenlandia complex</taxon>
        <taxon>Oldenlandia</taxon>
    </lineage>
</organism>
<dbReference type="PRINTS" id="PR00348">
    <property type="entry name" value="UBIQUITIN"/>
</dbReference>
<keyword evidence="4" id="KW-1185">Reference proteome</keyword>
<dbReference type="AlphaFoldDB" id="A0AAV1CCN4"/>
<dbReference type="GO" id="GO:0071818">
    <property type="term" value="C:BAT3 complex"/>
    <property type="evidence" value="ECO:0007669"/>
    <property type="project" value="TreeGrafter"/>
</dbReference>
<dbReference type="SUPFAM" id="SSF54236">
    <property type="entry name" value="Ubiquitin-like"/>
    <property type="match status" value="1"/>
</dbReference>
<dbReference type="CDD" id="cd17039">
    <property type="entry name" value="Ubl_ubiquitin_like"/>
    <property type="match status" value="1"/>
</dbReference>
<dbReference type="PANTHER" id="PTHR15204">
    <property type="entry name" value="LARGE PROLINE-RICH PROTEIN BAG6"/>
    <property type="match status" value="1"/>
</dbReference>
<feature type="domain" description="Ubiquitin-like" evidence="2">
    <location>
        <begin position="26"/>
        <end position="101"/>
    </location>
</feature>
<dbReference type="PANTHER" id="PTHR15204:SF0">
    <property type="entry name" value="LARGE PROLINE-RICH PROTEIN BAG6"/>
    <property type="match status" value="1"/>
</dbReference>
<dbReference type="FunFam" id="3.10.20.90:FF:000154">
    <property type="entry name" value="Large proline-rich protein BAG6"/>
    <property type="match status" value="1"/>
</dbReference>
<proteinExistence type="predicted"/>
<dbReference type="InterPro" id="IPR000626">
    <property type="entry name" value="Ubiquitin-like_dom"/>
</dbReference>
<sequence length="518" mass="56272">MANNGASNDRLCSGKDEMDCAETTMVEIKIKTLDSQTYTMRVDKCVPVPALKEQIASVTGVLSEQQRLICRGKVLKDDQLLSAYHVEDGHTLHLVVRQPIAPSSEGTPNPDRDPTTTSGRVQGSGGPTVLVSSFNISEQDGELSTSRFLSALLGSLGMANFGSGPEGVDLNETPSERISNATGQRNISRQPPEVSVSGQPFISSGAFSFPAVDPMESLQAPVIPDSLTTLTQNLSRLRQEFVANVEAQSSSIHQGAGFQGTAGQNIDASSFSAPQRGGLPTPASLADVLLTTRQLLNEHVAESLSLLARQLQGHANITDASERARIQNNTLRSGALIHNLGALLLELARTTITMRMGQTPADGIVNAGPAVFISPTGPNPIMVQVILLYRCYLYCDPQGGLVLIFFFLKHGMCSLFHSNPVLDLVPLVERYNIIWEFLLDPVERLISEYEEFCQQMQIEEIPTAQGILGRLILQAQITLLVLPKQVPVILECRLLLVRIKCDFPFCTYLLLLLTLTVE</sequence>
<dbReference type="Gene3D" id="3.10.20.90">
    <property type="entry name" value="Phosphatidylinositol 3-kinase Catalytic Subunit, Chain A, domain 1"/>
    <property type="match status" value="1"/>
</dbReference>
<protein>
    <submittedName>
        <fullName evidence="3">OLC1v1027965C1</fullName>
    </submittedName>
</protein>
<dbReference type="GO" id="GO:0036503">
    <property type="term" value="P:ERAD pathway"/>
    <property type="evidence" value="ECO:0007669"/>
    <property type="project" value="TreeGrafter"/>
</dbReference>
<name>A0AAV1CCN4_OLDCO</name>
<evidence type="ECO:0000313" key="3">
    <source>
        <dbReference type="EMBL" id="CAI9092655.1"/>
    </source>
</evidence>
<dbReference type="PROSITE" id="PS50053">
    <property type="entry name" value="UBIQUITIN_2"/>
    <property type="match status" value="1"/>
</dbReference>
<dbReference type="InterPro" id="IPR019956">
    <property type="entry name" value="Ubiquitin_dom"/>
</dbReference>
<accession>A0AAV1CCN4</accession>
<reference evidence="3" key="1">
    <citation type="submission" date="2023-03" db="EMBL/GenBank/DDBJ databases">
        <authorList>
            <person name="Julca I."/>
        </authorList>
    </citation>
    <scope>NUCLEOTIDE SEQUENCE</scope>
</reference>
<evidence type="ECO:0000313" key="4">
    <source>
        <dbReference type="Proteomes" id="UP001161247"/>
    </source>
</evidence>
<gene>
    <name evidence="3" type="ORF">OLC1_LOCUS4261</name>
</gene>
<dbReference type="GO" id="GO:0051787">
    <property type="term" value="F:misfolded protein binding"/>
    <property type="evidence" value="ECO:0007669"/>
    <property type="project" value="TreeGrafter"/>
</dbReference>
<dbReference type="SMART" id="SM00213">
    <property type="entry name" value="UBQ"/>
    <property type="match status" value="1"/>
</dbReference>
<dbReference type="Pfam" id="PF00240">
    <property type="entry name" value="ubiquitin"/>
    <property type="match status" value="1"/>
</dbReference>
<evidence type="ECO:0000259" key="2">
    <source>
        <dbReference type="PROSITE" id="PS50053"/>
    </source>
</evidence>
<dbReference type="Proteomes" id="UP001161247">
    <property type="component" value="Chromosome 2"/>
</dbReference>
<dbReference type="GO" id="GO:0031593">
    <property type="term" value="F:polyubiquitin modification-dependent protein binding"/>
    <property type="evidence" value="ECO:0007669"/>
    <property type="project" value="TreeGrafter"/>
</dbReference>
<dbReference type="EMBL" id="OX459119">
    <property type="protein sequence ID" value="CAI9092655.1"/>
    <property type="molecule type" value="Genomic_DNA"/>
</dbReference>